<keyword evidence="4 6" id="KW-0143">Chaperone</keyword>
<evidence type="ECO:0000313" key="8">
    <source>
        <dbReference type="EMBL" id="BCS82468.1"/>
    </source>
</evidence>
<protein>
    <recommendedName>
        <fullName evidence="6">RNA-binding protein KhpB</fullName>
    </recommendedName>
    <alternativeName>
        <fullName evidence="6">RNA-binding protein EloR</fullName>
    </alternativeName>
</protein>
<feature type="domain" description="R3H" evidence="7">
    <location>
        <begin position="143"/>
        <end position="208"/>
    </location>
</feature>
<dbReference type="CDD" id="cd02414">
    <property type="entry name" value="KH-II_Jag"/>
    <property type="match status" value="1"/>
</dbReference>
<proteinExistence type="inferred from homology"/>
<dbReference type="GO" id="GO:0003677">
    <property type="term" value="F:DNA binding"/>
    <property type="evidence" value="ECO:0007669"/>
    <property type="project" value="UniProtKB-KW"/>
</dbReference>
<comment type="subunit">
    <text evidence="6">Forms a complex with KhpA.</text>
</comment>
<keyword evidence="5 6" id="KW-0961">Cell wall biogenesis/degradation</keyword>
<keyword evidence="9" id="KW-1185">Reference proteome</keyword>
<evidence type="ECO:0000256" key="3">
    <source>
        <dbReference type="ARBA" id="ARBA00022960"/>
    </source>
</evidence>
<dbReference type="InterPro" id="IPR032782">
    <property type="entry name" value="KhpB_N"/>
</dbReference>
<dbReference type="HAMAP" id="MF_00867">
    <property type="entry name" value="KhpB"/>
    <property type="match status" value="1"/>
</dbReference>
<keyword evidence="3 6" id="KW-0133">Cell shape</keyword>
<reference evidence="8 9" key="1">
    <citation type="submission" date="2021-02" db="EMBL/GenBank/DDBJ databases">
        <title>Nitrogen-fixing ability and nitrogen fixation related genes of thermophilic fermentative bacteria in the genus Caldicellulosiruptor.</title>
        <authorList>
            <person name="Chen Y."/>
            <person name="Nishihara A."/>
            <person name="Haruta S."/>
        </authorList>
    </citation>
    <scope>NUCLEOTIDE SEQUENCE [LARGE SCALE GENOMIC DNA]</scope>
    <source>
        <strain evidence="8 9">YA01</strain>
    </source>
</reference>
<evidence type="ECO:0000256" key="2">
    <source>
        <dbReference type="ARBA" id="ARBA00022884"/>
    </source>
</evidence>
<dbReference type="Pfam" id="PF01424">
    <property type="entry name" value="R3H"/>
    <property type="match status" value="1"/>
</dbReference>
<accession>A0ABM7NQN2</accession>
<dbReference type="Gene3D" id="3.30.30.80">
    <property type="entry name" value="probable RNA-binding protein from clostridium symbiosum atcc 14940"/>
    <property type="match status" value="1"/>
</dbReference>
<keyword evidence="8" id="KW-0238">DNA-binding</keyword>
<dbReference type="InterPro" id="IPR038008">
    <property type="entry name" value="Jag_KH"/>
</dbReference>
<dbReference type="PANTHER" id="PTHR35800">
    <property type="entry name" value="PROTEIN JAG"/>
    <property type="match status" value="1"/>
</dbReference>
<comment type="subcellular location">
    <subcellularLocation>
        <location evidence="6">Cytoplasm</location>
    </subcellularLocation>
</comment>
<dbReference type="InterPro" id="IPR001374">
    <property type="entry name" value="R3H_dom"/>
</dbReference>
<dbReference type="InterPro" id="IPR015946">
    <property type="entry name" value="KH_dom-like_a/b"/>
</dbReference>
<dbReference type="Pfam" id="PF13083">
    <property type="entry name" value="KH_KhpA-B"/>
    <property type="match status" value="1"/>
</dbReference>
<dbReference type="InterPro" id="IPR034079">
    <property type="entry name" value="R3H_KhpB"/>
</dbReference>
<keyword evidence="1 6" id="KW-0963">Cytoplasm</keyword>
<feature type="region of interest" description="Jag_N domain" evidence="6">
    <location>
        <begin position="5"/>
        <end position="55"/>
    </location>
</feature>
<comment type="similarity">
    <text evidence="6">Belongs to the KhpB RNA-binding protein family.</text>
</comment>
<name>A0ABM7NQN2_9FIRM</name>
<dbReference type="SMART" id="SM01245">
    <property type="entry name" value="Jag_N"/>
    <property type="match status" value="1"/>
</dbReference>
<sequence>MKWVEKTAKTVDEAVDLALKDLGISRDKAEIVVIDEGSKGILGIIGARPEKVKVIAKQTPEEKIEEFLRNVLDNMDVKIDRMDMVRDGEFIKVNLFGKNTFKLIGKDGEVLDALQFLTGVVVNRGVKEDETVRVLLDCQNFRRRKEERLKKLALSLADKVAKSKKSIKLRPMTPYERRIIHTTLQNHRFVTTYSEGEEPYRKVVITLK</sequence>
<comment type="function">
    <text evidence="6">A probable RNA chaperone. Forms a complex with KhpA which binds to cellular RNA and controls its expression. Plays a role in peptidoglycan (PG) homeostasis and cell length regulation.</text>
</comment>
<dbReference type="NCBIfam" id="NF041568">
    <property type="entry name" value="Jag_EloR"/>
    <property type="match status" value="1"/>
</dbReference>
<dbReference type="EMBL" id="AP024480">
    <property type="protein sequence ID" value="BCS82468.1"/>
    <property type="molecule type" value="Genomic_DNA"/>
</dbReference>
<gene>
    <name evidence="8" type="primary">jag</name>
    <name evidence="6" type="synonym">eloR</name>
    <name evidence="6" type="synonym">khpB</name>
    <name evidence="8" type="ORF">CaldiYA01_24280</name>
</gene>
<dbReference type="InterPro" id="IPR036867">
    <property type="entry name" value="R3H_dom_sf"/>
</dbReference>
<dbReference type="CDD" id="cd02644">
    <property type="entry name" value="R3H_jag"/>
    <property type="match status" value="1"/>
</dbReference>
<dbReference type="InterPro" id="IPR039247">
    <property type="entry name" value="KhpB"/>
</dbReference>
<dbReference type="Pfam" id="PF14804">
    <property type="entry name" value="Jag_N"/>
    <property type="match status" value="1"/>
</dbReference>
<organism evidence="8 9">
    <name type="scientific">Caldicellulosiruptor diazotrophicus</name>
    <dbReference type="NCBI Taxonomy" id="2806205"/>
    <lineage>
        <taxon>Bacteria</taxon>
        <taxon>Bacillati</taxon>
        <taxon>Bacillota</taxon>
        <taxon>Bacillota incertae sedis</taxon>
        <taxon>Caldicellulosiruptorales</taxon>
        <taxon>Caldicellulosiruptoraceae</taxon>
        <taxon>Caldicellulosiruptor</taxon>
    </lineage>
</organism>
<evidence type="ECO:0000256" key="1">
    <source>
        <dbReference type="ARBA" id="ARBA00022490"/>
    </source>
</evidence>
<dbReference type="Gene3D" id="3.30.1370.50">
    <property type="entry name" value="R3H-like domain"/>
    <property type="match status" value="1"/>
</dbReference>
<dbReference type="SUPFAM" id="SSF82708">
    <property type="entry name" value="R3H domain"/>
    <property type="match status" value="1"/>
</dbReference>
<evidence type="ECO:0000256" key="6">
    <source>
        <dbReference type="HAMAP-Rule" id="MF_00867"/>
    </source>
</evidence>
<keyword evidence="2 6" id="KW-0694">RNA-binding</keyword>
<dbReference type="PANTHER" id="PTHR35800:SF1">
    <property type="entry name" value="RNA-BINDING PROTEIN KHPB"/>
    <property type="match status" value="1"/>
</dbReference>
<dbReference type="PROSITE" id="PS51061">
    <property type="entry name" value="R3H"/>
    <property type="match status" value="1"/>
</dbReference>
<dbReference type="Gene3D" id="3.30.300.20">
    <property type="match status" value="1"/>
</dbReference>
<dbReference type="SMART" id="SM00393">
    <property type="entry name" value="R3H"/>
    <property type="match status" value="1"/>
</dbReference>
<comment type="domain">
    <text evidence="6">Has an N-terminal Jag-N domain and 2 RNA-binding domains (KH and R3H).</text>
</comment>
<dbReference type="RefSeq" id="WP_207180073.1">
    <property type="nucleotide sequence ID" value="NZ_AP024480.1"/>
</dbReference>
<evidence type="ECO:0000256" key="4">
    <source>
        <dbReference type="ARBA" id="ARBA00023186"/>
    </source>
</evidence>
<evidence type="ECO:0000259" key="7">
    <source>
        <dbReference type="PROSITE" id="PS51061"/>
    </source>
</evidence>
<evidence type="ECO:0000256" key="5">
    <source>
        <dbReference type="ARBA" id="ARBA00023316"/>
    </source>
</evidence>
<evidence type="ECO:0000313" key="9">
    <source>
        <dbReference type="Proteomes" id="UP000663623"/>
    </source>
</evidence>
<dbReference type="InterPro" id="IPR038247">
    <property type="entry name" value="Jag_N_dom_sf"/>
</dbReference>
<dbReference type="Proteomes" id="UP000663623">
    <property type="component" value="Chromosome"/>
</dbReference>